<evidence type="ECO:0000313" key="1">
    <source>
        <dbReference type="Proteomes" id="UP000887580"/>
    </source>
</evidence>
<dbReference type="Proteomes" id="UP000887580">
    <property type="component" value="Unplaced"/>
</dbReference>
<dbReference type="WBParaSite" id="PS1159_v2.g1689.t1">
    <property type="protein sequence ID" value="PS1159_v2.g1689.t1"/>
    <property type="gene ID" value="PS1159_v2.g1689"/>
</dbReference>
<evidence type="ECO:0000313" key="2">
    <source>
        <dbReference type="WBParaSite" id="PS1159_v2.g1689.t1"/>
    </source>
</evidence>
<name>A0AC35FFD3_9BILA</name>
<sequence>AKDDFMPQRRRSDAYPVEPAIRRMRWGSLKSRSYDHAGDRRRRGILPGATYNTPSHAHMGGPSVIPGAPMYSSLDRREHSLPPYRYYDRSTYEGPSQPPTSARSYGATPRSTYGYGYTAAREYPHRVAEIHSYDQPSGPEIYEGGPTTTRDYRRGGAGGVSDDYGRDTYHWDYANEQRDMREGRDYRYDHPPYEDERYPPPVQQRSALRRDYQRYSE</sequence>
<proteinExistence type="predicted"/>
<accession>A0AC35FFD3</accession>
<organism evidence="1 2">
    <name type="scientific">Panagrolaimus sp. PS1159</name>
    <dbReference type="NCBI Taxonomy" id="55785"/>
    <lineage>
        <taxon>Eukaryota</taxon>
        <taxon>Metazoa</taxon>
        <taxon>Ecdysozoa</taxon>
        <taxon>Nematoda</taxon>
        <taxon>Chromadorea</taxon>
        <taxon>Rhabditida</taxon>
        <taxon>Tylenchina</taxon>
        <taxon>Panagrolaimomorpha</taxon>
        <taxon>Panagrolaimoidea</taxon>
        <taxon>Panagrolaimidae</taxon>
        <taxon>Panagrolaimus</taxon>
    </lineage>
</organism>
<protein>
    <submittedName>
        <fullName evidence="2">Uncharacterized protein</fullName>
    </submittedName>
</protein>
<reference evidence="2" key="1">
    <citation type="submission" date="2022-11" db="UniProtKB">
        <authorList>
            <consortium name="WormBaseParasite"/>
        </authorList>
    </citation>
    <scope>IDENTIFICATION</scope>
</reference>